<sequence>MRKKAKSKIEEPLIQPTSTKHSKEKPNSNFILVDNNPSTSKVMQTSNEDPSTSQKKKKLPQSGLFNPIHSDHFEEKISHYQPLSVSSWKKFQVNVETLVREQFQEIPQRPFSTKLPKGIHFQSIGSLSITKWLVDLDKSGLDIFSPKKYDPFNDPDAWNVPIFTLDSTISMQNIPKSHQPLFVPNLQKKQFWANLILESISVSAHDLIQP</sequence>
<accession>A0A9Q3PBM0</accession>
<comment type="caution">
    <text evidence="2">The sequence shown here is derived from an EMBL/GenBank/DDBJ whole genome shotgun (WGS) entry which is preliminary data.</text>
</comment>
<dbReference type="AlphaFoldDB" id="A0A9Q3PBM0"/>
<feature type="compositionally biased region" description="Polar residues" evidence="1">
    <location>
        <begin position="27"/>
        <end position="53"/>
    </location>
</feature>
<evidence type="ECO:0000313" key="2">
    <source>
        <dbReference type="EMBL" id="MBW0554842.1"/>
    </source>
</evidence>
<protein>
    <submittedName>
        <fullName evidence="2">Uncharacterized protein</fullName>
    </submittedName>
</protein>
<dbReference type="EMBL" id="AVOT02061659">
    <property type="protein sequence ID" value="MBW0554842.1"/>
    <property type="molecule type" value="Genomic_DNA"/>
</dbReference>
<organism evidence="2 3">
    <name type="scientific">Austropuccinia psidii MF-1</name>
    <dbReference type="NCBI Taxonomy" id="1389203"/>
    <lineage>
        <taxon>Eukaryota</taxon>
        <taxon>Fungi</taxon>
        <taxon>Dikarya</taxon>
        <taxon>Basidiomycota</taxon>
        <taxon>Pucciniomycotina</taxon>
        <taxon>Pucciniomycetes</taxon>
        <taxon>Pucciniales</taxon>
        <taxon>Sphaerophragmiaceae</taxon>
        <taxon>Austropuccinia</taxon>
    </lineage>
</organism>
<name>A0A9Q3PBM0_9BASI</name>
<keyword evidence="3" id="KW-1185">Reference proteome</keyword>
<feature type="region of interest" description="Disordered" evidence="1">
    <location>
        <begin position="1"/>
        <end position="63"/>
    </location>
</feature>
<evidence type="ECO:0000256" key="1">
    <source>
        <dbReference type="SAM" id="MobiDB-lite"/>
    </source>
</evidence>
<dbReference type="Proteomes" id="UP000765509">
    <property type="component" value="Unassembled WGS sequence"/>
</dbReference>
<evidence type="ECO:0000313" key="3">
    <source>
        <dbReference type="Proteomes" id="UP000765509"/>
    </source>
</evidence>
<proteinExistence type="predicted"/>
<reference evidence="2" key="1">
    <citation type="submission" date="2021-03" db="EMBL/GenBank/DDBJ databases">
        <title>Draft genome sequence of rust myrtle Austropuccinia psidii MF-1, a brazilian biotype.</title>
        <authorList>
            <person name="Quecine M.C."/>
            <person name="Pachon D.M.R."/>
            <person name="Bonatelli M.L."/>
            <person name="Correr F.H."/>
            <person name="Franceschini L.M."/>
            <person name="Leite T.F."/>
            <person name="Margarido G.R.A."/>
            <person name="Almeida C.A."/>
            <person name="Ferrarezi J.A."/>
            <person name="Labate C.A."/>
        </authorList>
    </citation>
    <scope>NUCLEOTIDE SEQUENCE</scope>
    <source>
        <strain evidence="2">MF-1</strain>
    </source>
</reference>
<gene>
    <name evidence="2" type="ORF">O181_094557</name>
</gene>